<evidence type="ECO:0000259" key="2">
    <source>
        <dbReference type="Pfam" id="PF09822"/>
    </source>
</evidence>
<feature type="transmembrane region" description="Helical" evidence="1">
    <location>
        <begin position="20"/>
        <end position="39"/>
    </location>
</feature>
<organism evidence="3 4">
    <name type="scientific">Butyricimonas faecalis</name>
    <dbReference type="NCBI Taxonomy" id="2093856"/>
    <lineage>
        <taxon>Bacteria</taxon>
        <taxon>Pseudomonadati</taxon>
        <taxon>Bacteroidota</taxon>
        <taxon>Bacteroidia</taxon>
        <taxon>Bacteroidales</taxon>
        <taxon>Odoribacteraceae</taxon>
        <taxon>Butyricimonas</taxon>
    </lineage>
</organism>
<protein>
    <recommendedName>
        <fullName evidence="2">ABC-type uncharacterized transport system domain-containing protein</fullName>
    </recommendedName>
</protein>
<gene>
    <name evidence="3" type="ORF">D8S85_20795</name>
</gene>
<feature type="transmembrane region" description="Helical" evidence="1">
    <location>
        <begin position="60"/>
        <end position="80"/>
    </location>
</feature>
<feature type="transmembrane region" description="Helical" evidence="1">
    <location>
        <begin position="147"/>
        <end position="169"/>
    </location>
</feature>
<reference evidence="3 4" key="1">
    <citation type="submission" date="2018-10" db="EMBL/GenBank/DDBJ databases">
        <title>Butyricimonas faecalis sp. nov., isolated from human faeces and emended description of the genus Butyricimonas.</title>
        <authorList>
            <person name="Le Roy T."/>
            <person name="Van der Smissen P."/>
            <person name="Paquot A."/>
            <person name="Delzenne N."/>
            <person name="Muccioli G."/>
            <person name="Collet J.-F."/>
            <person name="Cani P.D."/>
        </authorList>
    </citation>
    <scope>NUCLEOTIDE SEQUENCE [LARGE SCALE GENOMIC DNA]</scope>
    <source>
        <strain evidence="3 4">H184</strain>
    </source>
</reference>
<dbReference type="AlphaFoldDB" id="A0A3S9W030"/>
<dbReference type="GO" id="GO:0140359">
    <property type="term" value="F:ABC-type transporter activity"/>
    <property type="evidence" value="ECO:0007669"/>
    <property type="project" value="InterPro"/>
</dbReference>
<feature type="transmembrane region" description="Helical" evidence="1">
    <location>
        <begin position="736"/>
        <end position="759"/>
    </location>
</feature>
<dbReference type="Proteomes" id="UP000270673">
    <property type="component" value="Chromosome"/>
</dbReference>
<dbReference type="InterPro" id="IPR029062">
    <property type="entry name" value="Class_I_gatase-like"/>
</dbReference>
<sequence>MKTIYKIAKLELSNLFYSPIAWFILIIFMLQMGINFGETMGSYGRLNELGRPFASLTSKIYYGGMMSLLRGVASSLYLYIPLLTMGLLSQEFSRGSVKLLYSAPITSWQIVLGKYLGIMIYGFILMLVLGVYVCIGWCVIENFDWRPVLIGVLGLYLLLGAYAAIGLFMSSLTSYQIIAALGTFVVFALLSFVGNIGQDIEFVREITYWLSLNGRGGTFLKGMICSEDVLYFVIVIAMFLSFCFLKLQLGRARYSGMSKMLRYGGVFMIAMLAGYVTSRPMLKAYYDGTYTKANTISEASQDIVKRLDGGMTITSYVNLLDNVYSFSQRGVLNDIAFFEKYVRFKPDIKMKYVFYYDEVDNPKLDKMYPGLSVEEKAKKVAKAANLKLDNYLTPEQIREKIDLSDEGNHFVRILERDNGQTARLRIFNDMQKHPSETEISATLKRMVMKLPKVGFLKGHGERSIVGSKNRDYSLFAYGRYFRHSLLNQGFDVTESVLQPGKDNLEDIDILVISDPMEAFEDWELKQLSDYIDSGKNLIIAGEPKRGEYLSPLLEKFGVCFIPGTLVQPIEEFPADLLVVRSTLAGAKLSRINAGWRRSVFTMPGAMGIDSVADKGFQMIPLLVSRDSGCWNELETTDFVNEIVKLNPTIGERETQMVTAMALKREQNGRDQRVLVLGDADCISMGELSAARRGIRASNFSLIRGMFCWLSYEELPVDIGHPKAIDNDLYLGTTSGLWVKVFVKWILPLVVFLFGVILLLRRQRK</sequence>
<proteinExistence type="predicted"/>
<dbReference type="GO" id="GO:0005886">
    <property type="term" value="C:plasma membrane"/>
    <property type="evidence" value="ECO:0007669"/>
    <property type="project" value="UniProtKB-SubCell"/>
</dbReference>
<dbReference type="InterPro" id="IPR019196">
    <property type="entry name" value="ABC_transp_unknown"/>
</dbReference>
<keyword evidence="4" id="KW-1185">Reference proteome</keyword>
<dbReference type="Pfam" id="PF09822">
    <property type="entry name" value="ABC_transp_aux"/>
    <property type="match status" value="1"/>
</dbReference>
<evidence type="ECO:0000313" key="4">
    <source>
        <dbReference type="Proteomes" id="UP000270673"/>
    </source>
</evidence>
<dbReference type="SUPFAM" id="SSF52317">
    <property type="entry name" value="Class I glutamine amidotransferase-like"/>
    <property type="match status" value="1"/>
</dbReference>
<dbReference type="EMBL" id="CP032819">
    <property type="protein sequence ID" value="AZS32150.1"/>
    <property type="molecule type" value="Genomic_DNA"/>
</dbReference>
<keyword evidence="1" id="KW-1133">Transmembrane helix</keyword>
<dbReference type="KEGG" id="buy:D8S85_20795"/>
<feature type="transmembrane region" description="Helical" evidence="1">
    <location>
        <begin position="118"/>
        <end position="140"/>
    </location>
</feature>
<evidence type="ECO:0000256" key="1">
    <source>
        <dbReference type="SAM" id="Phobius"/>
    </source>
</evidence>
<name>A0A3S9W030_9BACT</name>
<keyword evidence="1" id="KW-0812">Transmembrane</keyword>
<feature type="domain" description="ABC-type uncharacterised transport system" evidence="2">
    <location>
        <begin position="451"/>
        <end position="685"/>
    </location>
</feature>
<feature type="transmembrane region" description="Helical" evidence="1">
    <location>
        <begin position="230"/>
        <end position="249"/>
    </location>
</feature>
<evidence type="ECO:0000313" key="3">
    <source>
        <dbReference type="EMBL" id="AZS32150.1"/>
    </source>
</evidence>
<accession>A0A3S9W030</accession>
<dbReference type="Pfam" id="PF12679">
    <property type="entry name" value="ABC2_membrane_2"/>
    <property type="match status" value="1"/>
</dbReference>
<keyword evidence="1" id="KW-0472">Membrane</keyword>
<feature type="transmembrane region" description="Helical" evidence="1">
    <location>
        <begin position="175"/>
        <end position="194"/>
    </location>
</feature>
<dbReference type="OrthoDB" id="9794512at2"/>